<name>A0A9D4R573_DREPO</name>
<feature type="region of interest" description="Disordered" evidence="1">
    <location>
        <begin position="1"/>
        <end position="20"/>
    </location>
</feature>
<accession>A0A9D4R573</accession>
<reference evidence="2" key="2">
    <citation type="submission" date="2020-11" db="EMBL/GenBank/DDBJ databases">
        <authorList>
            <person name="McCartney M.A."/>
            <person name="Auch B."/>
            <person name="Kono T."/>
            <person name="Mallez S."/>
            <person name="Becker A."/>
            <person name="Gohl D.M."/>
            <person name="Silverstein K.A.T."/>
            <person name="Koren S."/>
            <person name="Bechman K.B."/>
            <person name="Herman A."/>
            <person name="Abrahante J.E."/>
            <person name="Garbe J."/>
        </authorList>
    </citation>
    <scope>NUCLEOTIDE SEQUENCE</scope>
    <source>
        <strain evidence="2">Duluth1</strain>
        <tissue evidence="2">Whole animal</tissue>
    </source>
</reference>
<proteinExistence type="predicted"/>
<organism evidence="2 3">
    <name type="scientific">Dreissena polymorpha</name>
    <name type="common">Zebra mussel</name>
    <name type="synonym">Mytilus polymorpha</name>
    <dbReference type="NCBI Taxonomy" id="45954"/>
    <lineage>
        <taxon>Eukaryota</taxon>
        <taxon>Metazoa</taxon>
        <taxon>Spiralia</taxon>
        <taxon>Lophotrochozoa</taxon>
        <taxon>Mollusca</taxon>
        <taxon>Bivalvia</taxon>
        <taxon>Autobranchia</taxon>
        <taxon>Heteroconchia</taxon>
        <taxon>Euheterodonta</taxon>
        <taxon>Imparidentia</taxon>
        <taxon>Neoheterodontei</taxon>
        <taxon>Myida</taxon>
        <taxon>Dreissenoidea</taxon>
        <taxon>Dreissenidae</taxon>
        <taxon>Dreissena</taxon>
    </lineage>
</organism>
<evidence type="ECO:0000313" key="2">
    <source>
        <dbReference type="EMBL" id="KAH3854372.1"/>
    </source>
</evidence>
<evidence type="ECO:0000313" key="3">
    <source>
        <dbReference type="Proteomes" id="UP000828390"/>
    </source>
</evidence>
<dbReference type="Proteomes" id="UP000828390">
    <property type="component" value="Unassembled WGS sequence"/>
</dbReference>
<evidence type="ECO:0000256" key="1">
    <source>
        <dbReference type="SAM" id="MobiDB-lite"/>
    </source>
</evidence>
<protein>
    <submittedName>
        <fullName evidence="2">Uncharacterized protein</fullName>
    </submittedName>
</protein>
<reference evidence="2" key="1">
    <citation type="journal article" date="2019" name="bioRxiv">
        <title>The Genome of the Zebra Mussel, Dreissena polymorpha: A Resource for Invasive Species Research.</title>
        <authorList>
            <person name="McCartney M.A."/>
            <person name="Auch B."/>
            <person name="Kono T."/>
            <person name="Mallez S."/>
            <person name="Zhang Y."/>
            <person name="Obille A."/>
            <person name="Becker A."/>
            <person name="Abrahante J.E."/>
            <person name="Garbe J."/>
            <person name="Badalamenti J.P."/>
            <person name="Herman A."/>
            <person name="Mangelson H."/>
            <person name="Liachko I."/>
            <person name="Sullivan S."/>
            <person name="Sone E.D."/>
            <person name="Koren S."/>
            <person name="Silverstein K.A.T."/>
            <person name="Beckman K.B."/>
            <person name="Gohl D.M."/>
        </authorList>
    </citation>
    <scope>NUCLEOTIDE SEQUENCE</scope>
    <source>
        <strain evidence="2">Duluth1</strain>
        <tissue evidence="2">Whole animal</tissue>
    </source>
</reference>
<dbReference type="EMBL" id="JAIWYP010000003">
    <property type="protein sequence ID" value="KAH3854372.1"/>
    <property type="molecule type" value="Genomic_DNA"/>
</dbReference>
<keyword evidence="3" id="KW-1185">Reference proteome</keyword>
<feature type="compositionally biased region" description="Polar residues" evidence="1">
    <location>
        <begin position="7"/>
        <end position="16"/>
    </location>
</feature>
<gene>
    <name evidence="2" type="ORF">DPMN_096913</name>
</gene>
<feature type="region of interest" description="Disordered" evidence="1">
    <location>
        <begin position="36"/>
        <end position="74"/>
    </location>
</feature>
<sequence>MDEVLRLQNSNLNASDSGLHHTVDDRRYGGIVRGVPIGQNSTLQGRKVEKKNQNQSFDAPELPPIDLPNDKGPEKQKQYFIEPLIKTTTVDQVDKLSHLSGSKTMCLTL</sequence>
<dbReference type="AlphaFoldDB" id="A0A9D4R573"/>
<comment type="caution">
    <text evidence="2">The sequence shown here is derived from an EMBL/GenBank/DDBJ whole genome shotgun (WGS) entry which is preliminary data.</text>
</comment>